<sequence>MKATLSFDDRGRVLCLYTDAVDLRTLGRLTVSRATDIQFHNATQQWLVRSASTGRRLFSDSSREACLAWEREHLGPGGELIESP</sequence>
<evidence type="ECO:0000313" key="2">
    <source>
        <dbReference type="Proteomes" id="UP001371305"/>
    </source>
</evidence>
<proteinExistence type="predicted"/>
<comment type="caution">
    <text evidence="1">The sequence shown here is derived from an EMBL/GenBank/DDBJ whole genome shotgun (WGS) entry which is preliminary data.</text>
</comment>
<keyword evidence="2" id="KW-1185">Reference proteome</keyword>
<accession>A0ABU9B5P3</accession>
<dbReference type="Proteomes" id="UP001371305">
    <property type="component" value="Unassembled WGS sequence"/>
</dbReference>
<name>A0ABU9B5P3_9BACT</name>
<dbReference type="RefSeq" id="WP_341408060.1">
    <property type="nucleotide sequence ID" value="NZ_JBBUKT010000018.1"/>
</dbReference>
<evidence type="ECO:0000313" key="1">
    <source>
        <dbReference type="EMBL" id="MEK7954292.1"/>
    </source>
</evidence>
<organism evidence="1 2">
    <name type="scientific">Luteolibacter soli</name>
    <dbReference type="NCBI Taxonomy" id="3135280"/>
    <lineage>
        <taxon>Bacteria</taxon>
        <taxon>Pseudomonadati</taxon>
        <taxon>Verrucomicrobiota</taxon>
        <taxon>Verrucomicrobiia</taxon>
        <taxon>Verrucomicrobiales</taxon>
        <taxon>Verrucomicrobiaceae</taxon>
        <taxon>Luteolibacter</taxon>
    </lineage>
</organism>
<dbReference type="EMBL" id="JBBUKT010000018">
    <property type="protein sequence ID" value="MEK7954292.1"/>
    <property type="molecule type" value="Genomic_DNA"/>
</dbReference>
<protein>
    <submittedName>
        <fullName evidence="1">Uncharacterized protein</fullName>
    </submittedName>
</protein>
<gene>
    <name evidence="1" type="ORF">WKV53_27495</name>
</gene>
<reference evidence="1 2" key="1">
    <citation type="submission" date="2024-04" db="EMBL/GenBank/DDBJ databases">
        <title>Luteolibacter sp. isolated from soil.</title>
        <authorList>
            <person name="An J."/>
        </authorList>
    </citation>
    <scope>NUCLEOTIDE SEQUENCE [LARGE SCALE GENOMIC DNA]</scope>
    <source>
        <strain evidence="1 2">Y139</strain>
    </source>
</reference>